<evidence type="ECO:0000256" key="1">
    <source>
        <dbReference type="SAM" id="SignalP"/>
    </source>
</evidence>
<protein>
    <submittedName>
        <fullName evidence="2">Putative methyltransferase</fullName>
    </submittedName>
</protein>
<evidence type="ECO:0000313" key="2">
    <source>
        <dbReference type="EMBL" id="MBB6249981.1"/>
    </source>
</evidence>
<reference evidence="2 3" key="1">
    <citation type="submission" date="2020-08" db="EMBL/GenBank/DDBJ databases">
        <title>Genomic Encyclopedia of Type Strains, Phase IV (KMG-IV): sequencing the most valuable type-strain genomes for metagenomic binning, comparative biology and taxonomic classification.</title>
        <authorList>
            <person name="Goeker M."/>
        </authorList>
    </citation>
    <scope>NUCLEOTIDE SEQUENCE [LARGE SCALE GENOMIC DNA]</scope>
    <source>
        <strain evidence="2 3">DSM 22198</strain>
    </source>
</reference>
<dbReference type="AlphaFoldDB" id="A0A7X0AWK5"/>
<keyword evidence="3" id="KW-1185">Reference proteome</keyword>
<organism evidence="2 3">
    <name type="scientific">Nitrospirillum iridis</name>
    <dbReference type="NCBI Taxonomy" id="765888"/>
    <lineage>
        <taxon>Bacteria</taxon>
        <taxon>Pseudomonadati</taxon>
        <taxon>Pseudomonadota</taxon>
        <taxon>Alphaproteobacteria</taxon>
        <taxon>Rhodospirillales</taxon>
        <taxon>Azospirillaceae</taxon>
        <taxon>Nitrospirillum</taxon>
    </lineage>
</organism>
<dbReference type="SUPFAM" id="SSF53335">
    <property type="entry name" value="S-adenosyl-L-methionine-dependent methyltransferases"/>
    <property type="match status" value="1"/>
</dbReference>
<feature type="signal peptide" evidence="1">
    <location>
        <begin position="1"/>
        <end position="24"/>
    </location>
</feature>
<dbReference type="CDD" id="cd02440">
    <property type="entry name" value="AdoMet_MTases"/>
    <property type="match status" value="1"/>
</dbReference>
<dbReference type="InterPro" id="IPR029063">
    <property type="entry name" value="SAM-dependent_MTases_sf"/>
</dbReference>
<proteinExistence type="predicted"/>
<dbReference type="GO" id="GO:0008168">
    <property type="term" value="F:methyltransferase activity"/>
    <property type="evidence" value="ECO:0007669"/>
    <property type="project" value="UniProtKB-KW"/>
</dbReference>
<accession>A0A7X0AWK5</accession>
<name>A0A7X0AWK5_9PROT</name>
<keyword evidence="2" id="KW-0489">Methyltransferase</keyword>
<dbReference type="Gene3D" id="3.40.50.150">
    <property type="entry name" value="Vaccinia Virus protein VP39"/>
    <property type="match status" value="1"/>
</dbReference>
<dbReference type="GO" id="GO:0032259">
    <property type="term" value="P:methylation"/>
    <property type="evidence" value="ECO:0007669"/>
    <property type="project" value="UniProtKB-KW"/>
</dbReference>
<dbReference type="RefSeq" id="WP_184797117.1">
    <property type="nucleotide sequence ID" value="NZ_JACIIZ010000001.1"/>
</dbReference>
<evidence type="ECO:0000313" key="3">
    <source>
        <dbReference type="Proteomes" id="UP000539175"/>
    </source>
</evidence>
<dbReference type="Proteomes" id="UP000539175">
    <property type="component" value="Unassembled WGS sequence"/>
</dbReference>
<comment type="caution">
    <text evidence="2">The sequence shown here is derived from an EMBL/GenBank/DDBJ whole genome shotgun (WGS) entry which is preliminary data.</text>
</comment>
<sequence length="259" mass="27557">MSRVSILALALGLAASSLALTASAATPSANTPSAAITAAIADVNRPQADRDRDGDRKPAEMLAFAGVKPGDKVVDFMPGAGYFTRLFAKAVGPKGRVYTLLPGELATRSQKAVDGQKALAQDKAYGNIVPLVQPVNAPVFPEKVDVVWTSQNYHDLHDAFLGPADVAAVNKAIFDALKPGGVYIVLDHAGDKGSGLRDTETLHRIDPETVKKEVEAAGFVLDGEDDALRNSADNHSLKVFDPSLRGHTDQFVFKFRKPK</sequence>
<keyword evidence="2" id="KW-0808">Transferase</keyword>
<gene>
    <name evidence="2" type="ORF">FHS74_000514</name>
</gene>
<dbReference type="InterPro" id="IPR016980">
    <property type="entry name" value="S-AdoMet-dep_MeTrfase_Alr7345"/>
</dbReference>
<feature type="chain" id="PRO_5031506522" evidence="1">
    <location>
        <begin position="25"/>
        <end position="259"/>
    </location>
</feature>
<dbReference type="EMBL" id="JACIIZ010000001">
    <property type="protein sequence ID" value="MBB6249981.1"/>
    <property type="molecule type" value="Genomic_DNA"/>
</dbReference>
<keyword evidence="1" id="KW-0732">Signal</keyword>
<dbReference type="PIRSF" id="PIRSF031679">
    <property type="entry name" value="Mtase_Alr7345_prd"/>
    <property type="match status" value="1"/>
</dbReference>